<keyword evidence="1" id="KW-0812">Transmembrane</keyword>
<sequence length="196" mass="22093">MENQNEKNTSVTTEATASIIDLGMISKEEHDMVSWIIDYFSLPLLFIAVLFNFFNIAVYKRKCSDASTTYLISRGIVEVIYCLMSLASGLMSMIYGANATTEFAYLWYTAYVSRVVTSAIRRSAFCLTCIVTCQRCLVLAFPLRFRQFKISRFPVTVSLVVIVTTILLHIPQGLKYSVVAIKETQGINGRQQHLSP</sequence>
<dbReference type="Gene3D" id="1.20.1070.10">
    <property type="entry name" value="Rhodopsin 7-helix transmembrane proteins"/>
    <property type="match status" value="1"/>
</dbReference>
<protein>
    <recommendedName>
        <fullName evidence="4">G-protein coupled receptors family 1 profile domain-containing protein</fullName>
    </recommendedName>
</protein>
<evidence type="ECO:0000313" key="2">
    <source>
        <dbReference type="EMBL" id="ESO90980.1"/>
    </source>
</evidence>
<reference evidence="2 3" key="1">
    <citation type="journal article" date="2013" name="Nature">
        <title>Insights into bilaterian evolution from three spiralian genomes.</title>
        <authorList>
            <person name="Simakov O."/>
            <person name="Marletaz F."/>
            <person name="Cho S.J."/>
            <person name="Edsinger-Gonzales E."/>
            <person name="Havlak P."/>
            <person name="Hellsten U."/>
            <person name="Kuo D.H."/>
            <person name="Larsson T."/>
            <person name="Lv J."/>
            <person name="Arendt D."/>
            <person name="Savage R."/>
            <person name="Osoegawa K."/>
            <person name="de Jong P."/>
            <person name="Grimwood J."/>
            <person name="Chapman J.A."/>
            <person name="Shapiro H."/>
            <person name="Aerts A."/>
            <person name="Otillar R.P."/>
            <person name="Terry A.Y."/>
            <person name="Boore J.L."/>
            <person name="Grigoriev I.V."/>
            <person name="Lindberg D.R."/>
            <person name="Seaver E.C."/>
            <person name="Weisblat D.A."/>
            <person name="Putnam N.H."/>
            <person name="Rokhsar D.S."/>
        </authorList>
    </citation>
    <scope>NUCLEOTIDE SEQUENCE [LARGE SCALE GENOMIC DNA]</scope>
</reference>
<keyword evidence="1" id="KW-1133">Transmembrane helix</keyword>
<dbReference type="Proteomes" id="UP000030746">
    <property type="component" value="Unassembled WGS sequence"/>
</dbReference>
<organism evidence="2 3">
    <name type="scientific">Lottia gigantea</name>
    <name type="common">Giant owl limpet</name>
    <dbReference type="NCBI Taxonomy" id="225164"/>
    <lineage>
        <taxon>Eukaryota</taxon>
        <taxon>Metazoa</taxon>
        <taxon>Spiralia</taxon>
        <taxon>Lophotrochozoa</taxon>
        <taxon>Mollusca</taxon>
        <taxon>Gastropoda</taxon>
        <taxon>Patellogastropoda</taxon>
        <taxon>Lottioidea</taxon>
        <taxon>Lottiidae</taxon>
        <taxon>Lottia</taxon>
    </lineage>
</organism>
<accession>V4A7I6</accession>
<dbReference type="OMA" id="QATHNAC"/>
<dbReference type="RefSeq" id="XP_009058252.1">
    <property type="nucleotide sequence ID" value="XM_009060004.1"/>
</dbReference>
<evidence type="ECO:0008006" key="4">
    <source>
        <dbReference type="Google" id="ProtNLM"/>
    </source>
</evidence>
<proteinExistence type="predicted"/>
<feature type="transmembrane region" description="Helical" evidence="1">
    <location>
        <begin position="79"/>
        <end position="99"/>
    </location>
</feature>
<keyword evidence="1" id="KW-0472">Membrane</keyword>
<feature type="transmembrane region" description="Helical" evidence="1">
    <location>
        <begin position="119"/>
        <end position="141"/>
    </location>
</feature>
<keyword evidence="3" id="KW-1185">Reference proteome</keyword>
<evidence type="ECO:0000313" key="3">
    <source>
        <dbReference type="Proteomes" id="UP000030746"/>
    </source>
</evidence>
<feature type="transmembrane region" description="Helical" evidence="1">
    <location>
        <begin position="153"/>
        <end position="170"/>
    </location>
</feature>
<dbReference type="HOGENOM" id="CLU_1391655_0_0_1"/>
<gene>
    <name evidence="2" type="ORF">LOTGIDRAFT_163489</name>
</gene>
<evidence type="ECO:0000256" key="1">
    <source>
        <dbReference type="SAM" id="Phobius"/>
    </source>
</evidence>
<dbReference type="AlphaFoldDB" id="V4A7I6"/>
<name>V4A7I6_LOTGI</name>
<dbReference type="KEGG" id="lgi:LOTGIDRAFT_163489"/>
<dbReference type="EMBL" id="KB202284">
    <property type="protein sequence ID" value="ESO90980.1"/>
    <property type="molecule type" value="Genomic_DNA"/>
</dbReference>
<feature type="transmembrane region" description="Helical" evidence="1">
    <location>
        <begin position="36"/>
        <end position="58"/>
    </location>
</feature>
<dbReference type="GeneID" id="20239431"/>
<dbReference type="CTD" id="20239431"/>